<accession>A0A5D0HNB6</accession>
<organism evidence="8 9">
    <name type="scientific">Seonamhaeicola marinus</name>
    <dbReference type="NCBI Taxonomy" id="1912246"/>
    <lineage>
        <taxon>Bacteria</taxon>
        <taxon>Pseudomonadati</taxon>
        <taxon>Bacteroidota</taxon>
        <taxon>Flavobacteriia</taxon>
        <taxon>Flavobacteriales</taxon>
        <taxon>Flavobacteriaceae</taxon>
    </lineage>
</organism>
<gene>
    <name evidence="8" type="ORF">FUA24_20115</name>
</gene>
<dbReference type="PANTHER" id="PTHR36174:SF1">
    <property type="entry name" value="LIPID II:GLYCINE GLYCYLTRANSFERASE"/>
    <property type="match status" value="1"/>
</dbReference>
<evidence type="ECO:0000256" key="5">
    <source>
        <dbReference type="ARBA" id="ARBA00023315"/>
    </source>
</evidence>
<name>A0A5D0HNB6_9FLAO</name>
<feature type="domain" description="BioF2-like acetyltransferase" evidence="7">
    <location>
        <begin position="166"/>
        <end position="298"/>
    </location>
</feature>
<keyword evidence="4" id="KW-0573">Peptidoglycan synthesis</keyword>
<dbReference type="GO" id="GO:0071555">
    <property type="term" value="P:cell wall organization"/>
    <property type="evidence" value="ECO:0007669"/>
    <property type="project" value="UniProtKB-KW"/>
</dbReference>
<keyword evidence="5" id="KW-0012">Acyltransferase</keyword>
<reference evidence="8 9" key="1">
    <citation type="submission" date="2019-08" db="EMBL/GenBank/DDBJ databases">
        <title>Seonamhaeicola sediminis sp. nov., isolated from marine sediment.</title>
        <authorList>
            <person name="Cao W.R."/>
        </authorList>
    </citation>
    <scope>NUCLEOTIDE SEQUENCE [LARGE SCALE GENOMIC DNA]</scope>
    <source>
        <strain evidence="8 9">B011</strain>
    </source>
</reference>
<keyword evidence="2 8" id="KW-0808">Transferase</keyword>
<dbReference type="InterPro" id="IPR003447">
    <property type="entry name" value="FEMABX"/>
</dbReference>
<dbReference type="InterPro" id="IPR050644">
    <property type="entry name" value="PG_Glycine_Bridge_Synth"/>
</dbReference>
<keyword evidence="6" id="KW-0961">Cell wall biogenesis/degradation</keyword>
<feature type="domain" description="BioF2-like acetyltransferase" evidence="7">
    <location>
        <begin position="529"/>
        <end position="659"/>
    </location>
</feature>
<dbReference type="Gene3D" id="3.40.630.30">
    <property type="match status" value="2"/>
</dbReference>
<dbReference type="PROSITE" id="PS51191">
    <property type="entry name" value="FEMABX"/>
    <property type="match status" value="1"/>
</dbReference>
<evidence type="ECO:0000256" key="3">
    <source>
        <dbReference type="ARBA" id="ARBA00022960"/>
    </source>
</evidence>
<evidence type="ECO:0000313" key="9">
    <source>
        <dbReference type="Proteomes" id="UP000323930"/>
    </source>
</evidence>
<keyword evidence="9" id="KW-1185">Reference proteome</keyword>
<dbReference type="Proteomes" id="UP000323930">
    <property type="component" value="Unassembled WGS sequence"/>
</dbReference>
<dbReference type="RefSeq" id="WP_148544846.1">
    <property type="nucleotide sequence ID" value="NZ_VSDQ01000718.1"/>
</dbReference>
<dbReference type="InterPro" id="IPR016181">
    <property type="entry name" value="Acyl_CoA_acyltransferase"/>
</dbReference>
<dbReference type="EMBL" id="VSDQ01000718">
    <property type="protein sequence ID" value="TYA71859.1"/>
    <property type="molecule type" value="Genomic_DNA"/>
</dbReference>
<dbReference type="InterPro" id="IPR038740">
    <property type="entry name" value="BioF2-like_GNAT_dom"/>
</dbReference>
<dbReference type="AlphaFoldDB" id="A0A5D0HNB6"/>
<evidence type="ECO:0000259" key="7">
    <source>
        <dbReference type="Pfam" id="PF13480"/>
    </source>
</evidence>
<dbReference type="GO" id="GO:0008360">
    <property type="term" value="P:regulation of cell shape"/>
    <property type="evidence" value="ECO:0007669"/>
    <property type="project" value="UniProtKB-KW"/>
</dbReference>
<dbReference type="OrthoDB" id="9785911at2"/>
<dbReference type="SUPFAM" id="SSF55729">
    <property type="entry name" value="Acyl-CoA N-acyltransferases (Nat)"/>
    <property type="match status" value="2"/>
</dbReference>
<dbReference type="GO" id="GO:0016755">
    <property type="term" value="F:aminoacyltransferase activity"/>
    <property type="evidence" value="ECO:0007669"/>
    <property type="project" value="InterPro"/>
</dbReference>
<sequence length="717" mass="84606">MSLRSVKLEFKTIKNNSDRELYNSYVELIGNNSVFYSLDYCNSSNETENISYFLLKEDDEPKVLMPIHINEIKSKGVQNLKEKYYDAISPYGYNGPLFNSTTECLLKKFWEEIDTWYKDNNVVTEFIRFNLNGNQENYTGFLIESLRNVKGKLTNFESIWTNFKQKARNNYRRALKHNLKIEFLHKNIEDTHIENFYHIYMSTMKRTGATVNYFYPKSYFLNLIKNNIENIVLVFVYFESKPISTELIIIDNHTLNSYLGGTLSDYFNYRPNDFLKVETIKWGLENNMKYYSLGGGRKDNDNLYSYKKTFFPKDNDAIFYTGRKIINNEVYNILLRNIDVDYTEMSHPIDDSNNYFPLYRNKKNTMKEKDLEVMTSKLEVITTKENWDAFLAETDFFDFYHTYDYHQLSKDEKDKAILLKYTEGDYLIGIPLLIRNIENTAYYDATSVYGYCGPIRVGVPENFNNIHFKKALSEFLSQEKIVSVFSRLNPFISVQKEILQDIGEIIELGNVVNIDLTKDVAEQRTLFSKTTKRYINKCRKAFDVRKGVSEEDLMTFMDLYYENMDRVNAKKHYYFSKEYFLDFIKSTDYETDVLMAIDKETQEIVSAAMMVKTNTIIQYHISGTRNAYLNLSPIRLLIDEMRINASGDGKYKYFNLGGGLGNNEDELFRFKSSFSKDFKKFKIWKHIVNQEVYDNLVEEKNVTDKTSNFFPLYRSGE</sequence>
<evidence type="ECO:0000256" key="6">
    <source>
        <dbReference type="ARBA" id="ARBA00023316"/>
    </source>
</evidence>
<dbReference type="Pfam" id="PF13480">
    <property type="entry name" value="Acetyltransf_6"/>
    <property type="match status" value="2"/>
</dbReference>
<evidence type="ECO:0000313" key="8">
    <source>
        <dbReference type="EMBL" id="TYA71859.1"/>
    </source>
</evidence>
<protein>
    <submittedName>
        <fullName evidence="8">GNAT family N-acetyltransferase</fullName>
    </submittedName>
</protein>
<dbReference type="PANTHER" id="PTHR36174">
    <property type="entry name" value="LIPID II:GLYCINE GLYCYLTRANSFERASE"/>
    <property type="match status" value="1"/>
</dbReference>
<comment type="caution">
    <text evidence="8">The sequence shown here is derived from an EMBL/GenBank/DDBJ whole genome shotgun (WGS) entry which is preliminary data.</text>
</comment>
<evidence type="ECO:0000256" key="1">
    <source>
        <dbReference type="ARBA" id="ARBA00009943"/>
    </source>
</evidence>
<dbReference type="GO" id="GO:0009252">
    <property type="term" value="P:peptidoglycan biosynthetic process"/>
    <property type="evidence" value="ECO:0007669"/>
    <property type="project" value="UniProtKB-KW"/>
</dbReference>
<proteinExistence type="inferred from homology"/>
<comment type="similarity">
    <text evidence="1">Belongs to the FemABX family.</text>
</comment>
<evidence type="ECO:0000256" key="2">
    <source>
        <dbReference type="ARBA" id="ARBA00022679"/>
    </source>
</evidence>
<keyword evidence="3" id="KW-0133">Cell shape</keyword>
<evidence type="ECO:0000256" key="4">
    <source>
        <dbReference type="ARBA" id="ARBA00022984"/>
    </source>
</evidence>